<evidence type="ECO:0000313" key="2">
    <source>
        <dbReference type="Proteomes" id="UP000265520"/>
    </source>
</evidence>
<evidence type="ECO:0000313" key="1">
    <source>
        <dbReference type="EMBL" id="MCI51632.1"/>
    </source>
</evidence>
<organism evidence="1 2">
    <name type="scientific">Trifolium medium</name>
    <dbReference type="NCBI Taxonomy" id="97028"/>
    <lineage>
        <taxon>Eukaryota</taxon>
        <taxon>Viridiplantae</taxon>
        <taxon>Streptophyta</taxon>
        <taxon>Embryophyta</taxon>
        <taxon>Tracheophyta</taxon>
        <taxon>Spermatophyta</taxon>
        <taxon>Magnoliopsida</taxon>
        <taxon>eudicotyledons</taxon>
        <taxon>Gunneridae</taxon>
        <taxon>Pentapetalae</taxon>
        <taxon>rosids</taxon>
        <taxon>fabids</taxon>
        <taxon>Fabales</taxon>
        <taxon>Fabaceae</taxon>
        <taxon>Papilionoideae</taxon>
        <taxon>50 kb inversion clade</taxon>
        <taxon>NPAAA clade</taxon>
        <taxon>Hologalegina</taxon>
        <taxon>IRL clade</taxon>
        <taxon>Trifolieae</taxon>
        <taxon>Trifolium</taxon>
    </lineage>
</organism>
<comment type="caution">
    <text evidence="1">The sequence shown here is derived from an EMBL/GenBank/DDBJ whole genome shotgun (WGS) entry which is preliminary data.</text>
</comment>
<keyword evidence="2" id="KW-1185">Reference proteome</keyword>
<dbReference type="EMBL" id="LXQA010434870">
    <property type="protein sequence ID" value="MCI51632.1"/>
    <property type="molecule type" value="Genomic_DNA"/>
</dbReference>
<sequence length="35" mass="3922">MLSGNITVTLEDVRCLLHLPIKGRLLDHQAILPKL</sequence>
<reference evidence="1 2" key="1">
    <citation type="journal article" date="2018" name="Front. Plant Sci.">
        <title>Red Clover (Trifolium pratense) and Zigzag Clover (T. medium) - A Picture of Genomic Similarities and Differences.</title>
        <authorList>
            <person name="Dluhosova J."/>
            <person name="Istvanek J."/>
            <person name="Nedelnik J."/>
            <person name="Repkova J."/>
        </authorList>
    </citation>
    <scope>NUCLEOTIDE SEQUENCE [LARGE SCALE GENOMIC DNA]</scope>
    <source>
        <strain evidence="2">cv. 10/8</strain>
        <tissue evidence="1">Leaf</tissue>
    </source>
</reference>
<accession>A0A392ST71</accession>
<name>A0A392ST71_9FABA</name>
<proteinExistence type="predicted"/>
<dbReference type="Proteomes" id="UP000265520">
    <property type="component" value="Unassembled WGS sequence"/>
</dbReference>
<protein>
    <submittedName>
        <fullName evidence="1">Uncharacterized protein</fullName>
    </submittedName>
</protein>
<feature type="non-terminal residue" evidence="1">
    <location>
        <position position="35"/>
    </location>
</feature>
<dbReference type="AlphaFoldDB" id="A0A392ST71"/>